<protein>
    <submittedName>
        <fullName evidence="8">Conjugal transfer protein TrbI</fullName>
    </submittedName>
</protein>
<evidence type="ECO:0000256" key="4">
    <source>
        <dbReference type="ARBA" id="ARBA00022989"/>
    </source>
</evidence>
<organism evidence="8 9">
    <name type="scientific">Thalassospira lucentensis</name>
    <dbReference type="NCBI Taxonomy" id="168935"/>
    <lineage>
        <taxon>Bacteria</taxon>
        <taxon>Pseudomonadati</taxon>
        <taxon>Pseudomonadota</taxon>
        <taxon>Alphaproteobacteria</taxon>
        <taxon>Rhodospirillales</taxon>
        <taxon>Thalassospiraceae</taxon>
        <taxon>Thalassospira</taxon>
    </lineage>
</organism>
<gene>
    <name evidence="8" type="ORF">AUP42_01785</name>
</gene>
<evidence type="ECO:0000256" key="6">
    <source>
        <dbReference type="SAM" id="MobiDB-lite"/>
    </source>
</evidence>
<dbReference type="GO" id="GO:0016020">
    <property type="term" value="C:membrane"/>
    <property type="evidence" value="ECO:0007669"/>
    <property type="project" value="UniProtKB-SubCell"/>
</dbReference>
<dbReference type="AlphaFoldDB" id="A0A154L3X3"/>
<feature type="signal peptide" evidence="7">
    <location>
        <begin position="1"/>
        <end position="20"/>
    </location>
</feature>
<comment type="similarity">
    <text evidence="2">Belongs to the TrbI/VirB10 family.</text>
</comment>
<dbReference type="InterPro" id="IPR005498">
    <property type="entry name" value="T4SS_VirB10/TraB/TrbI"/>
</dbReference>
<dbReference type="OrthoDB" id="9807354at2"/>
<accession>A0A154L3X3</accession>
<comment type="subcellular location">
    <subcellularLocation>
        <location evidence="1">Membrane</location>
        <topology evidence="1">Single-pass membrane protein</topology>
    </subcellularLocation>
</comment>
<feature type="compositionally biased region" description="Pro residues" evidence="6">
    <location>
        <begin position="68"/>
        <end position="89"/>
    </location>
</feature>
<proteinExistence type="inferred from homology"/>
<dbReference type="Proteomes" id="UP000076335">
    <property type="component" value="Unassembled WGS sequence"/>
</dbReference>
<keyword evidence="3" id="KW-0812">Transmembrane</keyword>
<evidence type="ECO:0000313" key="9">
    <source>
        <dbReference type="Proteomes" id="UP000076335"/>
    </source>
</evidence>
<keyword evidence="7" id="KW-0732">Signal</keyword>
<name>A0A154L3X3_9PROT</name>
<dbReference type="Pfam" id="PF03743">
    <property type="entry name" value="TrbI"/>
    <property type="match status" value="1"/>
</dbReference>
<dbReference type="EMBL" id="LPVY01000019">
    <property type="protein sequence ID" value="KZB63149.1"/>
    <property type="molecule type" value="Genomic_DNA"/>
</dbReference>
<dbReference type="InterPro" id="IPR042217">
    <property type="entry name" value="T4SS_VirB10/TrbI"/>
</dbReference>
<comment type="caution">
    <text evidence="8">The sequence shown here is derived from an EMBL/GenBank/DDBJ whole genome shotgun (WGS) entry which is preliminary data.</text>
</comment>
<sequence>MSAFCDVALVLGLTFGGVCAEPVINEPPTLPADDPSVWALPAPPPPAPAAPAPAMPPIIIKEAKPEQEPAPAPAPDPQPEPVSEPPAPDPYRRALEAAWQHRVSLSSNWGTPAWQSDEMPGFSRNNALPGMSAPAAMDPLDLPVGENDKADYEGPRRTSTLPVDNSRIITADRYITVILETGINSQVGGDATGTVIVQSARDVYGYHGRNVLIPKGSRLICNYDPPKDMGSSRLSIACERILIAGHRAEIRQLASSIGDIQGRQGATGDVERRFWERYGTAFMLTGISTAVRYAAASTKSEDSDGEVATAASEKAAEELSTRFGEISASVLEETLSLQPIITIPQGTRLQIRPATDWYIANVE</sequence>
<keyword evidence="5" id="KW-0472">Membrane</keyword>
<feature type="compositionally biased region" description="Pro residues" evidence="6">
    <location>
        <begin position="41"/>
        <end position="56"/>
    </location>
</feature>
<evidence type="ECO:0000256" key="5">
    <source>
        <dbReference type="ARBA" id="ARBA00023136"/>
    </source>
</evidence>
<evidence type="ECO:0000256" key="1">
    <source>
        <dbReference type="ARBA" id="ARBA00004167"/>
    </source>
</evidence>
<reference evidence="8 9" key="1">
    <citation type="submission" date="2015-12" db="EMBL/GenBank/DDBJ databases">
        <title>Genome sequence of Thalassospira lucentensis MCCC 1A02072.</title>
        <authorList>
            <person name="Lu L."/>
            <person name="Lai Q."/>
            <person name="Shao Z."/>
            <person name="Qian P."/>
        </authorList>
    </citation>
    <scope>NUCLEOTIDE SEQUENCE [LARGE SCALE GENOMIC DNA]</scope>
    <source>
        <strain evidence="8 9">MCCC 1A02072</strain>
    </source>
</reference>
<dbReference type="RefSeq" id="WP_062952312.1">
    <property type="nucleotide sequence ID" value="NZ_LPVY01000019.1"/>
</dbReference>
<feature type="chain" id="PRO_5007596941" evidence="7">
    <location>
        <begin position="21"/>
        <end position="363"/>
    </location>
</feature>
<keyword evidence="4" id="KW-1133">Transmembrane helix</keyword>
<evidence type="ECO:0000313" key="8">
    <source>
        <dbReference type="EMBL" id="KZB63149.1"/>
    </source>
</evidence>
<feature type="region of interest" description="Disordered" evidence="6">
    <location>
        <begin position="34"/>
        <end position="90"/>
    </location>
</feature>
<evidence type="ECO:0000256" key="3">
    <source>
        <dbReference type="ARBA" id="ARBA00022692"/>
    </source>
</evidence>
<dbReference type="Gene3D" id="2.40.128.260">
    <property type="entry name" value="Type IV secretion system, VirB10/TraB/TrbI"/>
    <property type="match status" value="1"/>
</dbReference>
<evidence type="ECO:0000256" key="7">
    <source>
        <dbReference type="SAM" id="SignalP"/>
    </source>
</evidence>
<evidence type="ECO:0000256" key="2">
    <source>
        <dbReference type="ARBA" id="ARBA00010265"/>
    </source>
</evidence>
<dbReference type="CDD" id="cd16429">
    <property type="entry name" value="VirB10"/>
    <property type="match status" value="1"/>
</dbReference>